<dbReference type="Proteomes" id="UP001164761">
    <property type="component" value="Chromosome"/>
</dbReference>
<sequence>MNVVITPVDEFPLCAAEFVQTVVSQKQSANLRSCSTMKQRRS</sequence>
<gene>
    <name evidence="1" type="ORF">NZD89_07135</name>
</gene>
<reference evidence="1" key="1">
    <citation type="submission" date="2022-08" db="EMBL/GenBank/DDBJ databases">
        <title>Alicyclobacillus fastidiosus DSM 17978, complete genome.</title>
        <authorList>
            <person name="Wang Q."/>
            <person name="Cai R."/>
            <person name="Wang Z."/>
        </authorList>
    </citation>
    <scope>NUCLEOTIDE SEQUENCE</scope>
    <source>
        <strain evidence="1">DSM 17978</strain>
    </source>
</reference>
<dbReference type="EMBL" id="CP104067">
    <property type="protein sequence ID" value="WAH43166.1"/>
    <property type="molecule type" value="Genomic_DNA"/>
</dbReference>
<dbReference type="RefSeq" id="WP_268007044.1">
    <property type="nucleotide sequence ID" value="NZ_BSUT01000001.1"/>
</dbReference>
<evidence type="ECO:0000313" key="1">
    <source>
        <dbReference type="EMBL" id="WAH43166.1"/>
    </source>
</evidence>
<evidence type="ECO:0000313" key="2">
    <source>
        <dbReference type="Proteomes" id="UP001164761"/>
    </source>
</evidence>
<keyword evidence="2" id="KW-1185">Reference proteome</keyword>
<accession>A0ABY6ZM12</accession>
<name>A0ABY6ZM12_9BACL</name>
<organism evidence="1 2">
    <name type="scientific">Alicyclobacillus fastidiosus</name>
    <dbReference type="NCBI Taxonomy" id="392011"/>
    <lineage>
        <taxon>Bacteria</taxon>
        <taxon>Bacillati</taxon>
        <taxon>Bacillota</taxon>
        <taxon>Bacilli</taxon>
        <taxon>Bacillales</taxon>
        <taxon>Alicyclobacillaceae</taxon>
        <taxon>Alicyclobacillus</taxon>
    </lineage>
</organism>
<protein>
    <submittedName>
        <fullName evidence="1">Uncharacterized protein</fullName>
    </submittedName>
</protein>
<proteinExistence type="predicted"/>